<keyword evidence="3 4" id="KW-0378">Hydrolase</keyword>
<comment type="subunit">
    <text evidence="4">Homodimer.</text>
</comment>
<protein>
    <recommendedName>
        <fullName evidence="4">D-aminoacyl-tRNA deacylase</fullName>
        <shortName evidence="4">DTD</shortName>
        <ecNumber evidence="4">3.1.1.96</ecNumber>
    </recommendedName>
    <alternativeName>
        <fullName evidence="4">Gly-tRNA(Ala) deacylase</fullName>
        <ecNumber evidence="4">3.1.1.-</ecNumber>
    </alternativeName>
</protein>
<reference evidence="5 6" key="1">
    <citation type="submission" date="2023-02" db="EMBL/GenBank/DDBJ databases">
        <title>Novel Oscillospiraceae bacterial genomes.</title>
        <authorList>
            <person name="Srinivasan S."/>
            <person name="Austin M.N."/>
            <person name="Fiedler T.L."/>
            <person name="Strenk S.M."/>
            <person name="Agnew K.J."/>
            <person name="Nagana Gowda G.A."/>
            <person name="Raftery D."/>
            <person name="Beamer M.A."/>
            <person name="Achilles S.L."/>
            <person name="Wiesenfeld H.C."/>
            <person name="Fredricks D.N."/>
            <person name="Hillier S.L."/>
        </authorList>
    </citation>
    <scope>NUCLEOTIDE SEQUENCE [LARGE SCALE GENOMIC DNA]</scope>
    <source>
        <strain evidence="5 6">CHIC02 1186E3-8</strain>
    </source>
</reference>
<organism evidence="5 6">
    <name type="scientific">Amygdalobacter indicium</name>
    <dbReference type="NCBI Taxonomy" id="3029272"/>
    <lineage>
        <taxon>Bacteria</taxon>
        <taxon>Bacillati</taxon>
        <taxon>Bacillota</taxon>
        <taxon>Clostridia</taxon>
        <taxon>Eubacteriales</taxon>
        <taxon>Oscillospiraceae</taxon>
        <taxon>Amygdalobacter</taxon>
    </lineage>
</organism>
<gene>
    <name evidence="4 5" type="primary">dtd</name>
    <name evidence="5" type="ORF">PYS61_04305</name>
</gene>
<comment type="subcellular location">
    <subcellularLocation>
        <location evidence="4">Cytoplasm</location>
    </subcellularLocation>
</comment>
<proteinExistence type="inferred from homology"/>
<evidence type="ECO:0000313" key="6">
    <source>
        <dbReference type="Proteomes" id="UP001220478"/>
    </source>
</evidence>
<dbReference type="Proteomes" id="UP001220478">
    <property type="component" value="Chromosome"/>
</dbReference>
<dbReference type="InterPro" id="IPR023509">
    <property type="entry name" value="DTD-like_sf"/>
</dbReference>
<comment type="catalytic activity">
    <reaction evidence="4">
        <text>glycyl-tRNA(Ala) + H2O = tRNA(Ala) + glycine + H(+)</text>
        <dbReference type="Rhea" id="RHEA:53744"/>
        <dbReference type="Rhea" id="RHEA-COMP:9657"/>
        <dbReference type="Rhea" id="RHEA-COMP:13640"/>
        <dbReference type="ChEBI" id="CHEBI:15377"/>
        <dbReference type="ChEBI" id="CHEBI:15378"/>
        <dbReference type="ChEBI" id="CHEBI:57305"/>
        <dbReference type="ChEBI" id="CHEBI:78442"/>
        <dbReference type="ChEBI" id="CHEBI:78522"/>
    </reaction>
</comment>
<dbReference type="HAMAP" id="MF_00518">
    <property type="entry name" value="Deacylase_Dtd"/>
    <property type="match status" value="1"/>
</dbReference>
<dbReference type="GO" id="GO:0051499">
    <property type="term" value="F:D-aminoacyl-tRNA deacylase activity"/>
    <property type="evidence" value="ECO:0007669"/>
    <property type="project" value="UniProtKB-EC"/>
</dbReference>
<comment type="domain">
    <text evidence="4">A Gly-cisPro motif from one monomer fits into the active site of the other monomer to allow specific chiral rejection of L-amino acids.</text>
</comment>
<dbReference type="Pfam" id="PF02580">
    <property type="entry name" value="Tyr_Deacylase"/>
    <property type="match status" value="1"/>
</dbReference>
<keyword evidence="4" id="KW-0963">Cytoplasm</keyword>
<evidence type="ECO:0000256" key="4">
    <source>
        <dbReference type="HAMAP-Rule" id="MF_00518"/>
    </source>
</evidence>
<evidence type="ECO:0000256" key="2">
    <source>
        <dbReference type="ARBA" id="ARBA00022555"/>
    </source>
</evidence>
<comment type="function">
    <text evidence="4">An aminoacyl-tRNA editing enzyme that deacylates mischarged D-aminoacyl-tRNAs. Also deacylates mischarged glycyl-tRNA(Ala), protecting cells against glycine mischarging by AlaRS. Acts via tRNA-based rather than protein-based catalysis; rejects L-amino acids rather than detecting D-amino acids in the active site. By recycling D-aminoacyl-tRNA to D-amino acids and free tRNA molecules, this enzyme counteracts the toxicity associated with the formation of D-aminoacyl-tRNA entities in vivo and helps enforce protein L-homochirality.</text>
</comment>
<feature type="short sequence motif" description="Gly-cisPro motif, important for rejection of L-amino acids" evidence="4">
    <location>
        <begin position="137"/>
        <end position="138"/>
    </location>
</feature>
<comment type="catalytic activity">
    <reaction evidence="4">
        <text>a D-aminoacyl-tRNA + H2O = a tRNA + a D-alpha-amino acid + H(+)</text>
        <dbReference type="Rhea" id="RHEA:13953"/>
        <dbReference type="Rhea" id="RHEA-COMP:10123"/>
        <dbReference type="Rhea" id="RHEA-COMP:10124"/>
        <dbReference type="ChEBI" id="CHEBI:15377"/>
        <dbReference type="ChEBI" id="CHEBI:15378"/>
        <dbReference type="ChEBI" id="CHEBI:59871"/>
        <dbReference type="ChEBI" id="CHEBI:78442"/>
        <dbReference type="ChEBI" id="CHEBI:79333"/>
        <dbReference type="EC" id="3.1.1.96"/>
    </reaction>
</comment>
<comment type="similarity">
    <text evidence="1 4">Belongs to the DTD family.</text>
</comment>
<dbReference type="PANTHER" id="PTHR10472:SF5">
    <property type="entry name" value="D-AMINOACYL-TRNA DEACYLASE 1"/>
    <property type="match status" value="1"/>
</dbReference>
<evidence type="ECO:0000256" key="1">
    <source>
        <dbReference type="ARBA" id="ARBA00009673"/>
    </source>
</evidence>
<dbReference type="PANTHER" id="PTHR10472">
    <property type="entry name" value="D-TYROSYL-TRNA TYR DEACYLASE"/>
    <property type="match status" value="1"/>
</dbReference>
<keyword evidence="4" id="KW-0694">RNA-binding</keyword>
<dbReference type="SUPFAM" id="SSF69500">
    <property type="entry name" value="DTD-like"/>
    <property type="match status" value="1"/>
</dbReference>
<dbReference type="NCBIfam" id="TIGR00256">
    <property type="entry name" value="D-aminoacyl-tRNA deacylase"/>
    <property type="match status" value="1"/>
</dbReference>
<dbReference type="EC" id="3.1.1.-" evidence="4"/>
<accession>A0ABY8C6T4</accession>
<dbReference type="Gene3D" id="3.50.80.10">
    <property type="entry name" value="D-tyrosyl-tRNA(Tyr) deacylase"/>
    <property type="match status" value="1"/>
</dbReference>
<evidence type="ECO:0000256" key="3">
    <source>
        <dbReference type="ARBA" id="ARBA00022801"/>
    </source>
</evidence>
<dbReference type="RefSeq" id="WP_315570564.1">
    <property type="nucleotide sequence ID" value="NZ_CP118866.1"/>
</dbReference>
<dbReference type="InterPro" id="IPR003732">
    <property type="entry name" value="Daa-tRNA_deacyls_DTD"/>
</dbReference>
<evidence type="ECO:0000313" key="5">
    <source>
        <dbReference type="EMBL" id="WEG35162.1"/>
    </source>
</evidence>
<name>A0ABY8C6T4_9FIRM</name>
<keyword evidence="6" id="KW-1185">Reference proteome</keyword>
<keyword evidence="2 4" id="KW-0820">tRNA-binding</keyword>
<sequence>MRALIQRVKEAEVAVDGQRISAIKQGLLIFLGVSDSDNRTVTEKFWQKIKNLRIFEDTDGKTNLSLSDISGSVLIVSQFTLYADCHKGNRPSFVNAGKPDHAAELYEYMLSLAAQDIPNVGHGKFGADMQVSIINDGPFTLFLDSDELKIQPVQ</sequence>
<dbReference type="EC" id="3.1.1.96" evidence="4"/>
<dbReference type="EMBL" id="CP118868">
    <property type="protein sequence ID" value="WEG35162.1"/>
    <property type="molecule type" value="Genomic_DNA"/>
</dbReference>